<dbReference type="InterPro" id="IPR023476">
    <property type="entry name" value="Pep_tRNA_hydro_II_dom_sf"/>
</dbReference>
<gene>
    <name evidence="4" type="ORF">GCM10009765_19590</name>
</gene>
<dbReference type="EMBL" id="BAAANY010000008">
    <property type="protein sequence ID" value="GAA1670266.1"/>
    <property type="molecule type" value="Genomic_DNA"/>
</dbReference>
<dbReference type="Gene3D" id="3.40.1490.10">
    <property type="entry name" value="Bit1"/>
    <property type="match status" value="1"/>
</dbReference>
<evidence type="ECO:0000313" key="5">
    <source>
        <dbReference type="Proteomes" id="UP001500618"/>
    </source>
</evidence>
<evidence type="ECO:0000256" key="2">
    <source>
        <dbReference type="ARBA" id="ARBA00022801"/>
    </source>
</evidence>
<dbReference type="Pfam" id="PF01981">
    <property type="entry name" value="PTH2"/>
    <property type="match status" value="1"/>
</dbReference>
<comment type="caution">
    <text evidence="4">The sequence shown here is derived from an EMBL/GenBank/DDBJ whole genome shotgun (WGS) entry which is preliminary data.</text>
</comment>
<accession>A0ABN2GGS9</accession>
<keyword evidence="2 4" id="KW-0378">Hydrolase</keyword>
<sequence length="246" mass="26919">MPAVDQLTALLEPMVERHKRLMAGEIEPETDVRAQQLVVRVEKADPPAHTDALTAAARAVVVLLADPRSAEGGEWHDEVHAWMTDRIRKVVRRARGIHWRVAEGLPGVTVRVGTAQVRAFPPSLVTELPKELSRLQVAGIELTDPDAADRDNRIPNVTTPTLWLTPEATMTTGKAMAQVGHASMLLAAYSDRDRLAAWADADFPVLVRAATKPEWAELVTRKDAVAVRDAGFTEVEPGTITVLATW</sequence>
<evidence type="ECO:0000256" key="1">
    <source>
        <dbReference type="ARBA" id="ARBA00013260"/>
    </source>
</evidence>
<comment type="catalytic activity">
    <reaction evidence="3">
        <text>an N-acyl-L-alpha-aminoacyl-tRNA + H2O = an N-acyl-L-amino acid + a tRNA + H(+)</text>
        <dbReference type="Rhea" id="RHEA:54448"/>
        <dbReference type="Rhea" id="RHEA-COMP:10123"/>
        <dbReference type="Rhea" id="RHEA-COMP:13883"/>
        <dbReference type="ChEBI" id="CHEBI:15377"/>
        <dbReference type="ChEBI" id="CHEBI:15378"/>
        <dbReference type="ChEBI" id="CHEBI:59874"/>
        <dbReference type="ChEBI" id="CHEBI:78442"/>
        <dbReference type="ChEBI" id="CHEBI:138191"/>
        <dbReference type="EC" id="3.1.1.29"/>
    </reaction>
</comment>
<organism evidence="4 5">
    <name type="scientific">Fodinicola feengrottensis</name>
    <dbReference type="NCBI Taxonomy" id="435914"/>
    <lineage>
        <taxon>Bacteria</taxon>
        <taxon>Bacillati</taxon>
        <taxon>Actinomycetota</taxon>
        <taxon>Actinomycetes</taxon>
        <taxon>Mycobacteriales</taxon>
        <taxon>Fodinicola</taxon>
    </lineage>
</organism>
<dbReference type="SUPFAM" id="SSF102462">
    <property type="entry name" value="Peptidyl-tRNA hydrolase II"/>
    <property type="match status" value="1"/>
</dbReference>
<proteinExistence type="predicted"/>
<keyword evidence="5" id="KW-1185">Reference proteome</keyword>
<dbReference type="InterPro" id="IPR002833">
    <property type="entry name" value="PTH2"/>
</dbReference>
<dbReference type="RefSeq" id="WP_163573849.1">
    <property type="nucleotide sequence ID" value="NZ_BAAANY010000008.1"/>
</dbReference>
<dbReference type="Proteomes" id="UP001500618">
    <property type="component" value="Unassembled WGS sequence"/>
</dbReference>
<name>A0ABN2GGS9_9ACTN</name>
<evidence type="ECO:0000313" key="4">
    <source>
        <dbReference type="EMBL" id="GAA1670266.1"/>
    </source>
</evidence>
<reference evidence="5" key="1">
    <citation type="journal article" date="2019" name="Int. J. Syst. Evol. Microbiol.">
        <title>The Global Catalogue of Microorganisms (GCM) 10K type strain sequencing project: providing services to taxonomists for standard genome sequencing and annotation.</title>
        <authorList>
            <consortium name="The Broad Institute Genomics Platform"/>
            <consortium name="The Broad Institute Genome Sequencing Center for Infectious Disease"/>
            <person name="Wu L."/>
            <person name="Ma J."/>
        </authorList>
    </citation>
    <scope>NUCLEOTIDE SEQUENCE [LARGE SCALE GENOMIC DNA]</scope>
    <source>
        <strain evidence="5">JCM 14718</strain>
    </source>
</reference>
<dbReference type="EC" id="3.1.1.29" evidence="1"/>
<protein>
    <recommendedName>
        <fullName evidence="1">peptidyl-tRNA hydrolase</fullName>
        <ecNumber evidence="1">3.1.1.29</ecNumber>
    </recommendedName>
</protein>
<dbReference type="GO" id="GO:0016787">
    <property type="term" value="F:hydrolase activity"/>
    <property type="evidence" value="ECO:0007669"/>
    <property type="project" value="UniProtKB-KW"/>
</dbReference>
<evidence type="ECO:0000256" key="3">
    <source>
        <dbReference type="ARBA" id="ARBA00048707"/>
    </source>
</evidence>